<organism evidence="1 2">
    <name type="scientific">Tuber melanosporum (strain Mel28)</name>
    <name type="common">Perigord black truffle</name>
    <dbReference type="NCBI Taxonomy" id="656061"/>
    <lineage>
        <taxon>Eukaryota</taxon>
        <taxon>Fungi</taxon>
        <taxon>Dikarya</taxon>
        <taxon>Ascomycota</taxon>
        <taxon>Pezizomycotina</taxon>
        <taxon>Pezizomycetes</taxon>
        <taxon>Pezizales</taxon>
        <taxon>Tuberaceae</taxon>
        <taxon>Tuber</taxon>
    </lineage>
</organism>
<dbReference type="HOGENOM" id="CLU_1994278_0_0_1"/>
<dbReference type="InParanoid" id="D5GFG3"/>
<dbReference type="RefSeq" id="XP_002839065.1">
    <property type="nucleotide sequence ID" value="XM_002839019.1"/>
</dbReference>
<sequence length="125" mass="14695">MRQTEGLLHSTPVQYSSKLLYIQYHRTLLVPCPHFIRQYWPVPGVICPWKTGKYPSLKITRQTPVRKRGNRFNGFTDMINFSYLENFREFDFCNLTSSGLSVYCTIAAYPNMSFLLPSFTRVRSR</sequence>
<evidence type="ECO:0000313" key="2">
    <source>
        <dbReference type="Proteomes" id="UP000006911"/>
    </source>
</evidence>
<protein>
    <submittedName>
        <fullName evidence="1">(Perigord truffle) hypothetical protein</fullName>
    </submittedName>
</protein>
<dbReference type="GeneID" id="9188204"/>
<reference evidence="1 2" key="1">
    <citation type="journal article" date="2010" name="Nature">
        <title>Perigord black truffle genome uncovers evolutionary origins and mechanisms of symbiosis.</title>
        <authorList>
            <person name="Martin F."/>
            <person name="Kohler A."/>
            <person name="Murat C."/>
            <person name="Balestrini R."/>
            <person name="Coutinho P.M."/>
            <person name="Jaillon O."/>
            <person name="Montanini B."/>
            <person name="Morin E."/>
            <person name="Noel B."/>
            <person name="Percudani R."/>
            <person name="Porcel B."/>
            <person name="Rubini A."/>
            <person name="Amicucci A."/>
            <person name="Amselem J."/>
            <person name="Anthouard V."/>
            <person name="Arcioni S."/>
            <person name="Artiguenave F."/>
            <person name="Aury J.M."/>
            <person name="Ballario P."/>
            <person name="Bolchi A."/>
            <person name="Brenna A."/>
            <person name="Brun A."/>
            <person name="Buee M."/>
            <person name="Cantarel B."/>
            <person name="Chevalier G."/>
            <person name="Couloux A."/>
            <person name="Da Silva C."/>
            <person name="Denoeud F."/>
            <person name="Duplessis S."/>
            <person name="Ghignone S."/>
            <person name="Hilselberger B."/>
            <person name="Iotti M."/>
            <person name="Marcais B."/>
            <person name="Mello A."/>
            <person name="Miranda M."/>
            <person name="Pacioni G."/>
            <person name="Quesneville H."/>
            <person name="Riccioni C."/>
            <person name="Ruotolo R."/>
            <person name="Splivallo R."/>
            <person name="Stocchi V."/>
            <person name="Tisserant E."/>
            <person name="Viscomi A.R."/>
            <person name="Zambonelli A."/>
            <person name="Zampieri E."/>
            <person name="Henrissat B."/>
            <person name="Lebrun M.H."/>
            <person name="Paolocci F."/>
            <person name="Bonfante P."/>
            <person name="Ottonello S."/>
            <person name="Wincker P."/>
        </authorList>
    </citation>
    <scope>NUCLEOTIDE SEQUENCE [LARGE SCALE GENOMIC DNA]</scope>
    <source>
        <strain evidence="1 2">Mel28</strain>
    </source>
</reference>
<dbReference type="EMBL" id="FN430208">
    <property type="protein sequence ID" value="CAZ83256.1"/>
    <property type="molecule type" value="Genomic_DNA"/>
</dbReference>
<dbReference type="Proteomes" id="UP000006911">
    <property type="component" value="Unassembled WGS sequence"/>
</dbReference>
<gene>
    <name evidence="1" type="ORF">GSTUM_00006877001</name>
</gene>
<keyword evidence="2" id="KW-1185">Reference proteome</keyword>
<evidence type="ECO:0000313" key="1">
    <source>
        <dbReference type="EMBL" id="CAZ83256.1"/>
    </source>
</evidence>
<dbReference type="AlphaFoldDB" id="D5GFG3"/>
<proteinExistence type="predicted"/>
<dbReference type="KEGG" id="tml:GSTUM_00006877001"/>
<accession>D5GFG3</accession>
<name>D5GFG3_TUBMM</name>